<evidence type="ECO:0000313" key="1">
    <source>
        <dbReference type="EMBL" id="KAF7513553.1"/>
    </source>
</evidence>
<name>A0A8H7E9T6_9EURO</name>
<gene>
    <name evidence="1" type="ORF">GJ744_008847</name>
</gene>
<dbReference type="EMBL" id="JAACFV010000005">
    <property type="protein sequence ID" value="KAF7513553.1"/>
    <property type="molecule type" value="Genomic_DNA"/>
</dbReference>
<evidence type="ECO:0000313" key="2">
    <source>
        <dbReference type="Proteomes" id="UP000606974"/>
    </source>
</evidence>
<dbReference type="Proteomes" id="UP000606974">
    <property type="component" value="Unassembled WGS sequence"/>
</dbReference>
<sequence length="63" mass="6905">MQPAVSSTMVLLTLIGPDVAKVRAGNAFTDRGGLDWGARLDEGRSKGADHIDGQRVVKWLRKW</sequence>
<organism evidence="1 2">
    <name type="scientific">Endocarpon pusillum</name>
    <dbReference type="NCBI Taxonomy" id="364733"/>
    <lineage>
        <taxon>Eukaryota</taxon>
        <taxon>Fungi</taxon>
        <taxon>Dikarya</taxon>
        <taxon>Ascomycota</taxon>
        <taxon>Pezizomycotina</taxon>
        <taxon>Eurotiomycetes</taxon>
        <taxon>Chaetothyriomycetidae</taxon>
        <taxon>Verrucariales</taxon>
        <taxon>Verrucariaceae</taxon>
        <taxon>Endocarpon</taxon>
    </lineage>
</organism>
<keyword evidence="2" id="KW-1185">Reference proteome</keyword>
<comment type="caution">
    <text evidence="1">The sequence shown here is derived from an EMBL/GenBank/DDBJ whole genome shotgun (WGS) entry which is preliminary data.</text>
</comment>
<proteinExistence type="predicted"/>
<protein>
    <submittedName>
        <fullName evidence="1">Uncharacterized protein</fullName>
    </submittedName>
</protein>
<dbReference type="AlphaFoldDB" id="A0A8H7E9T6"/>
<accession>A0A8H7E9T6</accession>
<reference evidence="1" key="1">
    <citation type="submission" date="2020-02" db="EMBL/GenBank/DDBJ databases">
        <authorList>
            <person name="Palmer J.M."/>
        </authorList>
    </citation>
    <scope>NUCLEOTIDE SEQUENCE</scope>
    <source>
        <strain evidence="1">EPUS1.4</strain>
        <tissue evidence="1">Thallus</tissue>
    </source>
</reference>